<organism evidence="3 4">
    <name type="scientific">Caballeronia humi</name>
    <dbReference type="NCBI Taxonomy" id="326474"/>
    <lineage>
        <taxon>Bacteria</taxon>
        <taxon>Pseudomonadati</taxon>
        <taxon>Pseudomonadota</taxon>
        <taxon>Betaproteobacteria</taxon>
        <taxon>Burkholderiales</taxon>
        <taxon>Burkholderiaceae</taxon>
        <taxon>Caballeronia</taxon>
    </lineage>
</organism>
<dbReference type="GO" id="GO:0005829">
    <property type="term" value="C:cytosol"/>
    <property type="evidence" value="ECO:0007669"/>
    <property type="project" value="TreeGrafter"/>
</dbReference>
<evidence type="ECO:0000313" key="3">
    <source>
        <dbReference type="EMBL" id="SAL55205.1"/>
    </source>
</evidence>
<dbReference type="PANTHER" id="PTHR30344">
    <property type="entry name" value="6-PHOSPHOGLUCONOLACTONASE-RELATED"/>
    <property type="match status" value="1"/>
</dbReference>
<evidence type="ECO:0000256" key="2">
    <source>
        <dbReference type="ARBA" id="ARBA00022526"/>
    </source>
</evidence>
<keyword evidence="4" id="KW-1185">Reference proteome</keyword>
<keyword evidence="2" id="KW-0119">Carbohydrate metabolism</keyword>
<dbReference type="InterPro" id="IPR015943">
    <property type="entry name" value="WD40/YVTN_repeat-like_dom_sf"/>
</dbReference>
<reference evidence="3" key="1">
    <citation type="submission" date="2016-01" db="EMBL/GenBank/DDBJ databases">
        <authorList>
            <person name="Peeters C."/>
        </authorList>
    </citation>
    <scope>NUCLEOTIDE SEQUENCE [LARGE SCALE GENOMIC DNA]</scope>
    <source>
        <strain evidence="3">LMG 22934</strain>
    </source>
</reference>
<name>A0A158IF73_9BURK</name>
<dbReference type="RefSeq" id="WP_087669439.1">
    <property type="nucleotide sequence ID" value="NZ_FCNW02000031.1"/>
</dbReference>
<dbReference type="PANTHER" id="PTHR30344:SF1">
    <property type="entry name" value="6-PHOSPHOGLUCONOLACTONASE"/>
    <property type="match status" value="1"/>
</dbReference>
<gene>
    <name evidence="3" type="ORF">AWB65_04721</name>
</gene>
<evidence type="ECO:0000313" key="4">
    <source>
        <dbReference type="Proteomes" id="UP000054977"/>
    </source>
</evidence>
<comment type="similarity">
    <text evidence="1">Belongs to the cycloisomerase 2 family.</text>
</comment>
<dbReference type="Gene3D" id="2.130.10.10">
    <property type="entry name" value="YVTN repeat-like/Quinoprotein amine dehydrogenase"/>
    <property type="match status" value="1"/>
</dbReference>
<evidence type="ECO:0000256" key="1">
    <source>
        <dbReference type="ARBA" id="ARBA00005564"/>
    </source>
</evidence>
<proteinExistence type="inferred from homology"/>
<comment type="caution">
    <text evidence="3">The sequence shown here is derived from an EMBL/GenBank/DDBJ whole genome shotgun (WGS) entry which is preliminary data.</text>
</comment>
<dbReference type="SUPFAM" id="SSF51004">
    <property type="entry name" value="C-terminal (heme d1) domain of cytochrome cd1-nitrite reductase"/>
    <property type="match status" value="1"/>
</dbReference>
<dbReference type="InterPro" id="IPR011048">
    <property type="entry name" value="Haem_d1_sf"/>
</dbReference>
<sequence length="366" mass="39486">MNQPLPDSYSVYVSNSIDGDISVFSLDTRSGELEAVTRHAAAESTQPMTLSPDQRTLYAATRGARPSIIAYSIDAATGDLSHRVTAPIESSLAYLSADPLSRYLFGASYGENRASVYGVERIADGIGKPLFVVDGIQNAHAAIVSSDGRFAYVTSLGSDRLFCYELQHDKHGELTHLDALEFDRGFGPRHLRFSPDESTVYVVSEFRATVAVFARDRETGRLSAAGVSPRPAALAHLKDGQVRGGAPIAPETLATLVWGADMQLTPDGRFVYVSERTTSRLITYRVQPDGTLEYETFIDTETQPRGFRIDPTGSFLVACGEKSSHVAVYGIDTESGALSLLSRCKGGNGANWVEIIARVAPSLPTV</sequence>
<dbReference type="Pfam" id="PF10282">
    <property type="entry name" value="Lactonase"/>
    <property type="match status" value="1"/>
</dbReference>
<dbReference type="GO" id="GO:0017057">
    <property type="term" value="F:6-phosphogluconolactonase activity"/>
    <property type="evidence" value="ECO:0007669"/>
    <property type="project" value="TreeGrafter"/>
</dbReference>
<dbReference type="AlphaFoldDB" id="A0A158IF73"/>
<dbReference type="Proteomes" id="UP000054977">
    <property type="component" value="Unassembled WGS sequence"/>
</dbReference>
<keyword evidence="2" id="KW-0313">Glucose metabolism</keyword>
<dbReference type="STRING" id="326474.AWB65_04721"/>
<protein>
    <submittedName>
        <fullName evidence="3">3-carboxymuconate cyclase-like protein</fullName>
    </submittedName>
</protein>
<dbReference type="InterPro" id="IPR019405">
    <property type="entry name" value="Lactonase_7-beta_prop"/>
</dbReference>
<dbReference type="EMBL" id="FCNW02000031">
    <property type="protein sequence ID" value="SAL55205.1"/>
    <property type="molecule type" value="Genomic_DNA"/>
</dbReference>
<dbReference type="GO" id="GO:0006006">
    <property type="term" value="P:glucose metabolic process"/>
    <property type="evidence" value="ECO:0007669"/>
    <property type="project" value="UniProtKB-KW"/>
</dbReference>
<dbReference type="InterPro" id="IPR050282">
    <property type="entry name" value="Cycloisomerase_2"/>
</dbReference>
<dbReference type="OrthoDB" id="9790815at2"/>
<accession>A0A158IF73</accession>